<protein>
    <recommendedName>
        <fullName evidence="3">DUF5063 domain-containing protein</fullName>
    </recommendedName>
</protein>
<dbReference type="eggNOG" id="ENOG50318R1">
    <property type="taxonomic scope" value="Bacteria"/>
</dbReference>
<gene>
    <name evidence="1" type="ordered locus">Palpr_2742</name>
</gene>
<dbReference type="AlphaFoldDB" id="E4T828"/>
<dbReference type="KEGG" id="ppn:Palpr_2742"/>
<dbReference type="Pfam" id="PF16702">
    <property type="entry name" value="DUF5063"/>
    <property type="match status" value="1"/>
</dbReference>
<dbReference type="RefSeq" id="WP_013446241.1">
    <property type="nucleotide sequence ID" value="NC_014734.1"/>
</dbReference>
<dbReference type="STRING" id="694427.Palpr_2742"/>
<evidence type="ECO:0000313" key="2">
    <source>
        <dbReference type="Proteomes" id="UP000008718"/>
    </source>
</evidence>
<dbReference type="HOGENOM" id="CLU_1375822_0_0_10"/>
<dbReference type="Proteomes" id="UP000008718">
    <property type="component" value="Chromosome"/>
</dbReference>
<dbReference type="InterPro" id="IPR032025">
    <property type="entry name" value="DUF5063"/>
</dbReference>
<dbReference type="EMBL" id="CP002345">
    <property type="protein sequence ID" value="ADQ80872.1"/>
    <property type="molecule type" value="Genomic_DNA"/>
</dbReference>
<dbReference type="Gene3D" id="1.20.120.1550">
    <property type="entry name" value="Protein of unknown function DUF5063"/>
    <property type="match status" value="1"/>
</dbReference>
<reference evidence="1 2" key="2">
    <citation type="journal article" date="2011" name="Stand. Genomic Sci.">
        <title>Complete genome sequence of Paludibacter propionicigenes type strain (WB4).</title>
        <authorList>
            <person name="Gronow S."/>
            <person name="Munk C."/>
            <person name="Lapidus A."/>
            <person name="Nolan M."/>
            <person name="Lucas S."/>
            <person name="Hammon N."/>
            <person name="Deshpande S."/>
            <person name="Cheng J.F."/>
            <person name="Tapia R."/>
            <person name="Han C."/>
            <person name="Goodwin L."/>
            <person name="Pitluck S."/>
            <person name="Liolios K."/>
            <person name="Ivanova N."/>
            <person name="Mavromatis K."/>
            <person name="Mikhailova N."/>
            <person name="Pati A."/>
            <person name="Chen A."/>
            <person name="Palaniappan K."/>
            <person name="Land M."/>
            <person name="Hauser L."/>
            <person name="Chang Y.J."/>
            <person name="Jeffries C.D."/>
            <person name="Brambilla E."/>
            <person name="Rohde M."/>
            <person name="Goker M."/>
            <person name="Detter J.C."/>
            <person name="Woyke T."/>
            <person name="Bristow J."/>
            <person name="Eisen J.A."/>
            <person name="Markowitz V."/>
            <person name="Hugenholtz P."/>
            <person name="Kyrpides N.C."/>
            <person name="Klenk H.P."/>
        </authorList>
    </citation>
    <scope>NUCLEOTIDE SEQUENCE [LARGE SCALE GENOMIC DNA]</scope>
    <source>
        <strain evidence="2">DSM 17365 / JCM 13257 / WB4</strain>
    </source>
</reference>
<dbReference type="InterPro" id="IPR038312">
    <property type="entry name" value="DUF5063_sf"/>
</dbReference>
<reference key="1">
    <citation type="submission" date="2010-11" db="EMBL/GenBank/DDBJ databases">
        <title>The complete genome of Paludibacter propionicigenes DSM 17365.</title>
        <authorList>
            <consortium name="US DOE Joint Genome Institute (JGI-PGF)"/>
            <person name="Lucas S."/>
            <person name="Copeland A."/>
            <person name="Lapidus A."/>
            <person name="Bruce D."/>
            <person name="Goodwin L."/>
            <person name="Pitluck S."/>
            <person name="Kyrpides N."/>
            <person name="Mavromatis K."/>
            <person name="Ivanova N."/>
            <person name="Munk A.C."/>
            <person name="Brettin T."/>
            <person name="Detter J.C."/>
            <person name="Han C."/>
            <person name="Tapia R."/>
            <person name="Land M."/>
            <person name="Hauser L."/>
            <person name="Markowitz V."/>
            <person name="Cheng J.-F."/>
            <person name="Hugenholtz P."/>
            <person name="Woyke T."/>
            <person name="Wu D."/>
            <person name="Gronow S."/>
            <person name="Wellnitz S."/>
            <person name="Brambilla E."/>
            <person name="Klenk H.-P."/>
            <person name="Eisen J.A."/>
        </authorList>
    </citation>
    <scope>NUCLEOTIDE SEQUENCE</scope>
    <source>
        <strain>WB4</strain>
    </source>
</reference>
<keyword evidence="2" id="KW-1185">Reference proteome</keyword>
<dbReference type="OrthoDB" id="1116917at2"/>
<proteinExistence type="predicted"/>
<evidence type="ECO:0008006" key="3">
    <source>
        <dbReference type="Google" id="ProtNLM"/>
    </source>
</evidence>
<sequence length="210" mass="23629">MDLDQLPDHVVYSKSVIEFVTVAAETCLFLEHAAEFSQTDFIQKAVKILPLLYLNASLVEAPAPVFDDPTEKFVSEEDYLFVREQIEQLLGADDSYLEVFHPDMAISDTPIAAFISENLADIYQELKDFAASYQLADVDIMNDALVACIEAFGEHWGQKLLNALRALHALRYSDGFGLDDEDVSTAKQALDRNSFLNFQHDDDEELTNLL</sequence>
<organism evidence="1 2">
    <name type="scientific">Paludibacter propionicigenes (strain DSM 17365 / JCM 13257 / WB4)</name>
    <dbReference type="NCBI Taxonomy" id="694427"/>
    <lineage>
        <taxon>Bacteria</taxon>
        <taxon>Pseudomonadati</taxon>
        <taxon>Bacteroidota</taxon>
        <taxon>Bacteroidia</taxon>
        <taxon>Bacteroidales</taxon>
        <taxon>Paludibacteraceae</taxon>
        <taxon>Paludibacter</taxon>
    </lineage>
</organism>
<evidence type="ECO:0000313" key="1">
    <source>
        <dbReference type="EMBL" id="ADQ80872.1"/>
    </source>
</evidence>
<accession>E4T828</accession>
<name>E4T828_PALPW</name>